<dbReference type="InterPro" id="IPR002591">
    <property type="entry name" value="Phosphodiest/P_Trfase"/>
</dbReference>
<sequence length="572" mass="59866">MTHAPRLRAALAGALLAAAALAAPLATPAAAQTGTLAPRAPKLIVALSIDQFSAELYERYRPSFTGGLKRLGEGVSFVNGYQSHAATETCPGHSTILTGRHPAATGIIANSWYDRASGSTLYCVAVKGTADPDARGGQMLRVDTFGDWLKRAQPGARSFAVSGKDRAAIMMGGHHADAIYWWGDNEGFTSSAFAAPATPTVLAPARAFNAALIARWKAAPPALWPTSVSARCAALQKPFQMGAVAMPGTVPPPASLTVETGPNFFARTDFADQLRASPLFDQLVLDFAGQLIDRNRLGRGAATDLLAISLSATDYIGHRYGNGGAEDCVQMAALDAALGGFFARLDALNLPYMVVLTADHGAADAPERAAANGNAQARRVDGAAVVRALNTELRRQFALGYDPVASEGADDITITAGADAALAARMRAAAVVWLKARPEVEAVFTADEIAAVPSPSHIPPTQLSLIQRYAESFDRSRSGDILVAYHPYTTLGVPRAPGDVVAGHGTPWDYDRRVPILFWWPGVTPRAESAAIETVDIAPTLAAIAAVPTPAVDGRCLASVARCPNTGDSGQN</sequence>
<comment type="function">
    <text evidence="1">Alkaline phosphatase with broad substrate specificity.</text>
</comment>
<dbReference type="InterPro" id="IPR006311">
    <property type="entry name" value="TAT_signal"/>
</dbReference>
<evidence type="ECO:0000256" key="1">
    <source>
        <dbReference type="PIRNR" id="PIRNR031924"/>
    </source>
</evidence>
<reference evidence="3" key="1">
    <citation type="journal article" date="2022" name="Toxins">
        <title>Genomic Analysis of Sphingopyxis sp. USTB-05 for Biodegrading Cyanobacterial Hepatotoxins.</title>
        <authorList>
            <person name="Liu C."/>
            <person name="Xu Q."/>
            <person name="Zhao Z."/>
            <person name="Zhang H."/>
            <person name="Liu X."/>
            <person name="Yin C."/>
            <person name="Liu Y."/>
            <person name="Yan H."/>
        </authorList>
    </citation>
    <scope>NUCLEOTIDE SEQUENCE</scope>
    <source>
        <strain evidence="3">NBD5</strain>
    </source>
</reference>
<name>A0ABY4XAZ0_9SPHN</name>
<keyword evidence="4" id="KW-1185">Reference proteome</keyword>
<accession>A0ABY4XAZ0</accession>
<evidence type="ECO:0000313" key="4">
    <source>
        <dbReference type="Proteomes" id="UP001056937"/>
    </source>
</evidence>
<dbReference type="Proteomes" id="UP001056937">
    <property type="component" value="Chromosome 1"/>
</dbReference>
<organism evidence="3 4">
    <name type="scientific">Sphingomonas morindae</name>
    <dbReference type="NCBI Taxonomy" id="1541170"/>
    <lineage>
        <taxon>Bacteria</taxon>
        <taxon>Pseudomonadati</taxon>
        <taxon>Pseudomonadota</taxon>
        <taxon>Alphaproteobacteria</taxon>
        <taxon>Sphingomonadales</taxon>
        <taxon>Sphingomonadaceae</taxon>
        <taxon>Sphingomonas</taxon>
    </lineage>
</organism>
<dbReference type="PANTHER" id="PTHR43108">
    <property type="entry name" value="N-ACETYLGLUCOSAMINE-6-SULFATASE FAMILY MEMBER"/>
    <property type="match status" value="1"/>
</dbReference>
<feature type="signal peptide" evidence="2">
    <location>
        <begin position="1"/>
        <end position="22"/>
    </location>
</feature>
<dbReference type="EC" id="3.1.3.1" evidence="1"/>
<keyword evidence="1" id="KW-0479">Metal-binding</keyword>
<feature type="chain" id="PRO_5047075984" description="Alkaline phosphatase" evidence="2">
    <location>
        <begin position="23"/>
        <end position="572"/>
    </location>
</feature>
<dbReference type="PIRSF" id="PIRSF031924">
    <property type="entry name" value="Pi-irrepressible_AP"/>
    <property type="match status" value="1"/>
</dbReference>
<dbReference type="InterPro" id="IPR026263">
    <property type="entry name" value="Alkaline_phosphatase_prok"/>
</dbReference>
<keyword evidence="2" id="KW-0732">Signal</keyword>
<dbReference type="RefSeq" id="WP_252167931.1">
    <property type="nucleotide sequence ID" value="NZ_CP084930.1"/>
</dbReference>
<comment type="cofactor">
    <cofactor evidence="1">
        <name>Zn(2+)</name>
        <dbReference type="ChEBI" id="CHEBI:29105"/>
    </cofactor>
    <text evidence="1">Binds 2 Zn(2+) ions.</text>
</comment>
<protein>
    <recommendedName>
        <fullName evidence="1">Alkaline phosphatase</fullName>
        <ecNumber evidence="1">3.1.3.1</ecNumber>
    </recommendedName>
</protein>
<proteinExistence type="predicted"/>
<gene>
    <name evidence="3" type="ORF">LHA26_06595</name>
</gene>
<keyword evidence="1" id="KW-0862">Zinc</keyword>
<evidence type="ECO:0000313" key="3">
    <source>
        <dbReference type="EMBL" id="USI74125.1"/>
    </source>
</evidence>
<dbReference type="Gene3D" id="3.30.1360.150">
    <property type="match status" value="1"/>
</dbReference>
<evidence type="ECO:0000256" key="2">
    <source>
        <dbReference type="SAM" id="SignalP"/>
    </source>
</evidence>
<dbReference type="Gene3D" id="3.40.720.10">
    <property type="entry name" value="Alkaline Phosphatase, subunit A"/>
    <property type="match status" value="1"/>
</dbReference>
<dbReference type="EMBL" id="CP084930">
    <property type="protein sequence ID" value="USI74125.1"/>
    <property type="molecule type" value="Genomic_DNA"/>
</dbReference>
<dbReference type="Pfam" id="PF01663">
    <property type="entry name" value="Phosphodiest"/>
    <property type="match status" value="1"/>
</dbReference>
<dbReference type="PROSITE" id="PS51318">
    <property type="entry name" value="TAT"/>
    <property type="match status" value="1"/>
</dbReference>
<dbReference type="PANTHER" id="PTHR43108:SF8">
    <property type="entry name" value="SD21168P"/>
    <property type="match status" value="1"/>
</dbReference>
<dbReference type="InterPro" id="IPR017850">
    <property type="entry name" value="Alkaline_phosphatase_core_sf"/>
</dbReference>
<dbReference type="SUPFAM" id="SSF53649">
    <property type="entry name" value="Alkaline phosphatase-like"/>
    <property type="match status" value="1"/>
</dbReference>
<comment type="catalytic activity">
    <reaction evidence="1">
        <text>a phosphate monoester + H2O = an alcohol + phosphate</text>
        <dbReference type="Rhea" id="RHEA:15017"/>
        <dbReference type="ChEBI" id="CHEBI:15377"/>
        <dbReference type="ChEBI" id="CHEBI:30879"/>
        <dbReference type="ChEBI" id="CHEBI:43474"/>
        <dbReference type="ChEBI" id="CHEBI:67140"/>
        <dbReference type="EC" id="3.1.3.1"/>
    </reaction>
</comment>